<dbReference type="PANTHER" id="PTHR24361">
    <property type="entry name" value="MITOGEN-ACTIVATED KINASE KINASE KINASE"/>
    <property type="match status" value="1"/>
</dbReference>
<dbReference type="InterPro" id="IPR000719">
    <property type="entry name" value="Prot_kinase_dom"/>
</dbReference>
<organism evidence="11 12">
    <name type="scientific">Stylonychia lemnae</name>
    <name type="common">Ciliate</name>
    <dbReference type="NCBI Taxonomy" id="5949"/>
    <lineage>
        <taxon>Eukaryota</taxon>
        <taxon>Sar</taxon>
        <taxon>Alveolata</taxon>
        <taxon>Ciliophora</taxon>
        <taxon>Intramacronucleata</taxon>
        <taxon>Spirotrichea</taxon>
        <taxon>Stichotrichia</taxon>
        <taxon>Sporadotrichida</taxon>
        <taxon>Oxytrichidae</taxon>
        <taxon>Stylonychinae</taxon>
        <taxon>Stylonychia</taxon>
    </lineage>
</organism>
<sequence length="461" mass="53345">MNLVDNEFLNRLEFQQYYADGGQSKIFLVQDKLTNTKYVVKQAMVHQNEKFQENLIHEAAIYAKCGQIKGVLKFVNFVQFQTIDQLKIQTSLIIEHAQYGSLQSIQQFTIPFLEGSAFVIINQVSQTLLQLHQRQIAHLDIKEGNIMIGFDKLNQQNRLCGGLPIIFKVGDFGISRDMSVEDLKKMKFNQGTPKLMAPEQFIAKEGQIKNPYKLDVFQLGIVLFHLVFKEYPFIPNAYEDKNSRDPNFVQKFLTDKRNKHSKKISPELVDLLSQMLQFQPDKRINMTDVIGSSWFKMQENILQFDNAAYMAVRNQLFQKMTYITNITKVKIPLVSNQKQSQASISQISENNINIRNMGPQISTKQDSQVKNSNQNSRQSDQISNSINNTPQIQSKFENNDQFSMDFISNYDYTDKNTEFIELSRKFQNQDQQSYNFDEFPNMDNLSDSTDGQADDSPMEVQ</sequence>
<reference evidence="11 12" key="1">
    <citation type="submission" date="2014-06" db="EMBL/GenBank/DDBJ databases">
        <authorList>
            <person name="Swart Estienne"/>
        </authorList>
    </citation>
    <scope>NUCLEOTIDE SEQUENCE [LARGE SCALE GENOMIC DNA]</scope>
    <source>
        <strain evidence="11 12">130c</strain>
    </source>
</reference>
<dbReference type="SUPFAM" id="SSF56112">
    <property type="entry name" value="Protein kinase-like (PK-like)"/>
    <property type="match status" value="1"/>
</dbReference>
<evidence type="ECO:0000313" key="11">
    <source>
        <dbReference type="EMBL" id="CDW74042.1"/>
    </source>
</evidence>
<evidence type="ECO:0000259" key="10">
    <source>
        <dbReference type="PROSITE" id="PS50011"/>
    </source>
</evidence>
<dbReference type="InterPro" id="IPR008271">
    <property type="entry name" value="Ser/Thr_kinase_AS"/>
</dbReference>
<proteinExistence type="predicted"/>
<dbReference type="EC" id="2.7.11.1" evidence="1"/>
<keyword evidence="12" id="KW-1185">Reference proteome</keyword>
<dbReference type="OrthoDB" id="68483at2759"/>
<dbReference type="InParanoid" id="A0A077ZXS7"/>
<keyword evidence="2" id="KW-0723">Serine/threonine-protein kinase</keyword>
<feature type="region of interest" description="Disordered" evidence="9">
    <location>
        <begin position="362"/>
        <end position="387"/>
    </location>
</feature>
<dbReference type="PANTHER" id="PTHR24361:SF433">
    <property type="entry name" value="PROTEIN KINASE DOMAIN-CONTAINING PROTEIN"/>
    <property type="match status" value="1"/>
</dbReference>
<evidence type="ECO:0000256" key="5">
    <source>
        <dbReference type="ARBA" id="ARBA00022777"/>
    </source>
</evidence>
<dbReference type="Gene3D" id="1.10.510.10">
    <property type="entry name" value="Transferase(Phosphotransferase) domain 1"/>
    <property type="match status" value="1"/>
</dbReference>
<evidence type="ECO:0000256" key="7">
    <source>
        <dbReference type="ARBA" id="ARBA00047899"/>
    </source>
</evidence>
<dbReference type="CDD" id="cd00180">
    <property type="entry name" value="PKc"/>
    <property type="match status" value="1"/>
</dbReference>
<accession>A0A077ZXS7</accession>
<dbReference type="InterPro" id="IPR053235">
    <property type="entry name" value="Ser_Thr_kinase"/>
</dbReference>
<dbReference type="PROSITE" id="PS50011">
    <property type="entry name" value="PROTEIN_KINASE_DOM"/>
    <property type="match status" value="1"/>
</dbReference>
<keyword evidence="4" id="KW-0547">Nucleotide-binding</keyword>
<dbReference type="SMART" id="SM00220">
    <property type="entry name" value="S_TKc"/>
    <property type="match status" value="1"/>
</dbReference>
<keyword evidence="6" id="KW-0067">ATP-binding</keyword>
<evidence type="ECO:0000256" key="1">
    <source>
        <dbReference type="ARBA" id="ARBA00012513"/>
    </source>
</evidence>
<keyword evidence="3" id="KW-0808">Transferase</keyword>
<evidence type="ECO:0000256" key="6">
    <source>
        <dbReference type="ARBA" id="ARBA00022840"/>
    </source>
</evidence>
<dbReference type="Proteomes" id="UP000039865">
    <property type="component" value="Unassembled WGS sequence"/>
</dbReference>
<name>A0A077ZXS7_STYLE</name>
<keyword evidence="5 11" id="KW-0418">Kinase</keyword>
<dbReference type="PROSITE" id="PS00108">
    <property type="entry name" value="PROTEIN_KINASE_ST"/>
    <property type="match status" value="1"/>
</dbReference>
<dbReference type="AlphaFoldDB" id="A0A077ZXS7"/>
<evidence type="ECO:0000256" key="9">
    <source>
        <dbReference type="SAM" id="MobiDB-lite"/>
    </source>
</evidence>
<dbReference type="EMBL" id="CCKQ01002946">
    <property type="protein sequence ID" value="CDW74042.1"/>
    <property type="molecule type" value="Genomic_DNA"/>
</dbReference>
<comment type="catalytic activity">
    <reaction evidence="7">
        <text>L-threonyl-[protein] + ATP = O-phospho-L-threonyl-[protein] + ADP + H(+)</text>
        <dbReference type="Rhea" id="RHEA:46608"/>
        <dbReference type="Rhea" id="RHEA-COMP:11060"/>
        <dbReference type="Rhea" id="RHEA-COMP:11605"/>
        <dbReference type="ChEBI" id="CHEBI:15378"/>
        <dbReference type="ChEBI" id="CHEBI:30013"/>
        <dbReference type="ChEBI" id="CHEBI:30616"/>
        <dbReference type="ChEBI" id="CHEBI:61977"/>
        <dbReference type="ChEBI" id="CHEBI:456216"/>
        <dbReference type="EC" id="2.7.11.1"/>
    </reaction>
</comment>
<dbReference type="GO" id="GO:0004674">
    <property type="term" value="F:protein serine/threonine kinase activity"/>
    <property type="evidence" value="ECO:0007669"/>
    <property type="project" value="UniProtKB-KW"/>
</dbReference>
<feature type="compositionally biased region" description="Acidic residues" evidence="9">
    <location>
        <begin position="452"/>
        <end position="461"/>
    </location>
</feature>
<evidence type="ECO:0000256" key="4">
    <source>
        <dbReference type="ARBA" id="ARBA00022741"/>
    </source>
</evidence>
<feature type="domain" description="Protein kinase" evidence="10">
    <location>
        <begin position="12"/>
        <end position="295"/>
    </location>
</feature>
<evidence type="ECO:0000256" key="8">
    <source>
        <dbReference type="ARBA" id="ARBA00048679"/>
    </source>
</evidence>
<gene>
    <name evidence="11" type="primary">Contig2863.g3067</name>
    <name evidence="11" type="ORF">STYLEM_3035</name>
</gene>
<dbReference type="Pfam" id="PF00069">
    <property type="entry name" value="Pkinase"/>
    <property type="match status" value="1"/>
</dbReference>
<dbReference type="GO" id="GO:0005737">
    <property type="term" value="C:cytoplasm"/>
    <property type="evidence" value="ECO:0007669"/>
    <property type="project" value="TreeGrafter"/>
</dbReference>
<protein>
    <recommendedName>
        <fullName evidence="1">non-specific serine/threonine protein kinase</fullName>
        <ecNumber evidence="1">2.7.11.1</ecNumber>
    </recommendedName>
</protein>
<comment type="catalytic activity">
    <reaction evidence="8">
        <text>L-seryl-[protein] + ATP = O-phospho-L-seryl-[protein] + ADP + H(+)</text>
        <dbReference type="Rhea" id="RHEA:17989"/>
        <dbReference type="Rhea" id="RHEA-COMP:9863"/>
        <dbReference type="Rhea" id="RHEA-COMP:11604"/>
        <dbReference type="ChEBI" id="CHEBI:15378"/>
        <dbReference type="ChEBI" id="CHEBI:29999"/>
        <dbReference type="ChEBI" id="CHEBI:30616"/>
        <dbReference type="ChEBI" id="CHEBI:83421"/>
        <dbReference type="ChEBI" id="CHEBI:456216"/>
        <dbReference type="EC" id="2.7.11.1"/>
    </reaction>
</comment>
<evidence type="ECO:0000256" key="3">
    <source>
        <dbReference type="ARBA" id="ARBA00022679"/>
    </source>
</evidence>
<dbReference type="InterPro" id="IPR011009">
    <property type="entry name" value="Kinase-like_dom_sf"/>
</dbReference>
<feature type="region of interest" description="Disordered" evidence="9">
    <location>
        <begin position="434"/>
        <end position="461"/>
    </location>
</feature>
<dbReference type="GO" id="GO:0005524">
    <property type="term" value="F:ATP binding"/>
    <property type="evidence" value="ECO:0007669"/>
    <property type="project" value="UniProtKB-KW"/>
</dbReference>
<evidence type="ECO:0000256" key="2">
    <source>
        <dbReference type="ARBA" id="ARBA00022527"/>
    </source>
</evidence>
<evidence type="ECO:0000313" key="12">
    <source>
        <dbReference type="Proteomes" id="UP000039865"/>
    </source>
</evidence>